<proteinExistence type="predicted"/>
<evidence type="ECO:0000313" key="1">
    <source>
        <dbReference type="EMBL" id="ADD93795.1"/>
    </source>
</evidence>
<name>D6PDJ4_9BACT</name>
<dbReference type="EMBL" id="GU942997">
    <property type="protein sequence ID" value="ADD93795.1"/>
    <property type="molecule type" value="Genomic_DNA"/>
</dbReference>
<sequence length="71" mass="8159">MDKERYLQNVPRPKNIFSDRDNSIGFDFGDMEDLKMLKNEIGKFDSNMFHGCSVINGNEISKEDNKVAAPF</sequence>
<organism evidence="1">
    <name type="scientific">uncultured marine bacterium MedDCM-OCT-S05-C259</name>
    <dbReference type="NCBI Taxonomy" id="743065"/>
    <lineage>
        <taxon>Bacteria</taxon>
        <taxon>environmental samples</taxon>
    </lineage>
</organism>
<dbReference type="AlphaFoldDB" id="D6PDJ4"/>
<protein>
    <submittedName>
        <fullName evidence="1">Uncharacterized protein</fullName>
    </submittedName>
</protein>
<reference evidence="1" key="1">
    <citation type="journal article" date="2010" name="ISME J.">
        <title>Metagenome of the Mediterranean deep chlorophyll maximum studied by direct and fosmid library 454 pyrosequencing.</title>
        <authorList>
            <person name="Ghai R."/>
            <person name="Martin-Cuadrado A.B."/>
            <person name="Molto A.G."/>
            <person name="Heredia I.G."/>
            <person name="Cabrera R."/>
            <person name="Martin J."/>
            <person name="Verdu M."/>
            <person name="Deschamps P."/>
            <person name="Moreira D."/>
            <person name="Lopez-Garcia P."/>
            <person name="Mira A."/>
            <person name="Rodriguez-Valera F."/>
        </authorList>
    </citation>
    <scope>NUCLEOTIDE SEQUENCE</scope>
</reference>
<accession>D6PDJ4</accession>